<evidence type="ECO:0000256" key="7">
    <source>
        <dbReference type="ARBA" id="ARBA00023136"/>
    </source>
</evidence>
<comment type="similarity">
    <text evidence="2">Belongs to the SLC13A/DASS transporter (TC 2.A.47) family. NADC subfamily.</text>
</comment>
<feature type="transmembrane region" description="Helical" evidence="9">
    <location>
        <begin position="386"/>
        <end position="407"/>
    </location>
</feature>
<feature type="transmembrane region" description="Helical" evidence="9">
    <location>
        <begin position="110"/>
        <end position="133"/>
    </location>
</feature>
<evidence type="ECO:0000256" key="3">
    <source>
        <dbReference type="ARBA" id="ARBA00020150"/>
    </source>
</evidence>
<comment type="caution">
    <text evidence="10">The sequence shown here is derived from an EMBL/GenBank/DDBJ whole genome shotgun (WGS) entry which is preliminary data.</text>
</comment>
<reference evidence="10 11" key="1">
    <citation type="submission" date="2020-05" db="EMBL/GenBank/DDBJ databases">
        <title>Draft genome sequence of Mycobacterium hippocampi DL, isolated from European seabass, Dicentrarchus labrax, reared in fish farms.</title>
        <authorList>
            <person name="Stathopoulou P."/>
            <person name="Asimakis E."/>
            <person name="Tzokas K."/>
            <person name="Batargias C."/>
            <person name="Tsiamis G."/>
        </authorList>
    </citation>
    <scope>NUCLEOTIDE SEQUENCE [LARGE SCALE GENOMIC DNA]</scope>
    <source>
        <strain evidence="10 11">DL</strain>
    </source>
</reference>
<feature type="transmembrane region" description="Helical" evidence="9">
    <location>
        <begin position="470"/>
        <end position="488"/>
    </location>
</feature>
<evidence type="ECO:0000313" key="11">
    <source>
        <dbReference type="Proteomes" id="UP000570517"/>
    </source>
</evidence>
<dbReference type="PROSITE" id="PS01271">
    <property type="entry name" value="NA_SULFATE"/>
    <property type="match status" value="1"/>
</dbReference>
<feature type="transmembrane region" description="Helical" evidence="9">
    <location>
        <begin position="217"/>
        <end position="237"/>
    </location>
</feature>
<feature type="transmembrane region" description="Helical" evidence="9">
    <location>
        <begin position="179"/>
        <end position="197"/>
    </location>
</feature>
<keyword evidence="7 9" id="KW-0472">Membrane</keyword>
<protein>
    <recommendedName>
        <fullName evidence="3">Sodium-dependent dicarboxylate transporter SdcS</fullName>
    </recommendedName>
    <alternativeName>
        <fullName evidence="8">Na(+)/dicarboxylate symporter</fullName>
    </alternativeName>
</protein>
<sequence length="534" mass="56035">MTTAHQGRRTDVDKALLGSATYRSLGEQKLSPAEERFEKGRRTIGLFLAPLVTIVFLALPLSMEPQQQTLAGVLLGVIILWISEAVPIPIGGLLGVAVVVFLGVAPADDVLGAFGSSTIFTFIGAFILAQAMLKHGLARRFAFRILALPRVGQSTTGVIVAFGVITALLSAFVSNTATVAMMLPTALGILGVIAKLMQDRGIVKEDFDPLRLRVGAAIMLMLAYGASVGGLLTPVGSPPNLIGRGLIEEATGERISFAQWVAMAAPICLLMFVALAFIVIRLNRPELKRIDGVADYVAEQRAEMGKLSRAEKNTLIAFGVTVSLWIFPGIVALIAGNDSDVYTFVSDRLDEGMVAVFGAALLYLLPTDWAQREFTLRWRDAADIDWGTIVLFGTGIIFGALLAATGLAETIGTSVDSALGLSSIVPITIFAVILAIVVSETTSNTASAAVVVPIIIPVAIAAGVNPFVPALAATFAASFGFMLPVSTPQNAIVYGSGAVRITTMIRTGFSFDILGAILIIVALPVMIALIGLGG</sequence>
<gene>
    <name evidence="10" type="ORF">HLY00_28</name>
</gene>
<feature type="transmembrane region" description="Helical" evidence="9">
    <location>
        <begin position="419"/>
        <end position="438"/>
    </location>
</feature>
<feature type="transmembrane region" description="Helical" evidence="9">
    <location>
        <begin position="445"/>
        <end position="464"/>
    </location>
</feature>
<keyword evidence="5 9" id="KW-0812">Transmembrane</keyword>
<dbReference type="Pfam" id="PF00939">
    <property type="entry name" value="Na_sulph_symp"/>
    <property type="match status" value="1"/>
</dbReference>
<feature type="transmembrane region" description="Helical" evidence="9">
    <location>
        <begin position="257"/>
        <end position="280"/>
    </location>
</feature>
<feature type="transmembrane region" description="Helical" evidence="9">
    <location>
        <begin position="314"/>
        <end position="336"/>
    </location>
</feature>
<evidence type="ECO:0000256" key="8">
    <source>
        <dbReference type="ARBA" id="ARBA00031174"/>
    </source>
</evidence>
<feature type="transmembrane region" description="Helical" evidence="9">
    <location>
        <begin position="44"/>
        <end position="61"/>
    </location>
</feature>
<keyword evidence="6 9" id="KW-1133">Transmembrane helix</keyword>
<evidence type="ECO:0000256" key="2">
    <source>
        <dbReference type="ARBA" id="ARBA00006772"/>
    </source>
</evidence>
<dbReference type="GO" id="GO:0005886">
    <property type="term" value="C:plasma membrane"/>
    <property type="evidence" value="ECO:0007669"/>
    <property type="project" value="TreeGrafter"/>
</dbReference>
<evidence type="ECO:0000256" key="9">
    <source>
        <dbReference type="SAM" id="Phobius"/>
    </source>
</evidence>
<dbReference type="EMBL" id="JABFYL010000018">
    <property type="protein sequence ID" value="NVN49729.1"/>
    <property type="molecule type" value="Genomic_DNA"/>
</dbReference>
<dbReference type="RefSeq" id="WP_178358103.1">
    <property type="nucleotide sequence ID" value="NZ_JABFYL010000018.1"/>
</dbReference>
<keyword evidence="4" id="KW-0813">Transport</keyword>
<dbReference type="PANTHER" id="PTHR10283:SF82">
    <property type="entry name" value="SOLUTE CARRIER FAMILY 13 MEMBER 2"/>
    <property type="match status" value="1"/>
</dbReference>
<feature type="transmembrane region" description="Helical" evidence="9">
    <location>
        <begin position="348"/>
        <end position="365"/>
    </location>
</feature>
<evidence type="ECO:0000256" key="6">
    <source>
        <dbReference type="ARBA" id="ARBA00022989"/>
    </source>
</evidence>
<dbReference type="NCBIfam" id="TIGR00785">
    <property type="entry name" value="dass"/>
    <property type="match status" value="1"/>
</dbReference>
<organism evidence="10 11">
    <name type="scientific">Mycolicibacterium hippocampi</name>
    <dbReference type="NCBI Taxonomy" id="659824"/>
    <lineage>
        <taxon>Bacteria</taxon>
        <taxon>Bacillati</taxon>
        <taxon>Actinomycetota</taxon>
        <taxon>Actinomycetes</taxon>
        <taxon>Mycobacteriales</taxon>
        <taxon>Mycobacteriaceae</taxon>
        <taxon>Mycolicibacterium</taxon>
    </lineage>
</organism>
<accession>A0A850PH68</accession>
<dbReference type="InterPro" id="IPR001898">
    <property type="entry name" value="SLC13A/DASS"/>
</dbReference>
<dbReference type="GO" id="GO:0015141">
    <property type="term" value="F:succinate transmembrane transporter activity"/>
    <property type="evidence" value="ECO:0007669"/>
    <property type="project" value="UniProtKB-ARBA"/>
</dbReference>
<feature type="transmembrane region" description="Helical" evidence="9">
    <location>
        <begin position="509"/>
        <end position="532"/>
    </location>
</feature>
<dbReference type="PANTHER" id="PTHR10283">
    <property type="entry name" value="SOLUTE CARRIER FAMILY 13 MEMBER"/>
    <property type="match status" value="1"/>
</dbReference>
<keyword evidence="11" id="KW-1185">Reference proteome</keyword>
<dbReference type="InterPro" id="IPR031312">
    <property type="entry name" value="Na/sul_symport_CS"/>
</dbReference>
<evidence type="ECO:0000256" key="1">
    <source>
        <dbReference type="ARBA" id="ARBA00004141"/>
    </source>
</evidence>
<proteinExistence type="inferred from homology"/>
<dbReference type="Proteomes" id="UP000570517">
    <property type="component" value="Unassembled WGS sequence"/>
</dbReference>
<comment type="subcellular location">
    <subcellularLocation>
        <location evidence="1">Membrane</location>
        <topology evidence="1">Multi-pass membrane protein</topology>
    </subcellularLocation>
</comment>
<feature type="transmembrane region" description="Helical" evidence="9">
    <location>
        <begin position="73"/>
        <end position="104"/>
    </location>
</feature>
<evidence type="ECO:0000256" key="4">
    <source>
        <dbReference type="ARBA" id="ARBA00022448"/>
    </source>
</evidence>
<name>A0A850PH68_9MYCO</name>
<evidence type="ECO:0000256" key="5">
    <source>
        <dbReference type="ARBA" id="ARBA00022692"/>
    </source>
</evidence>
<evidence type="ECO:0000313" key="10">
    <source>
        <dbReference type="EMBL" id="NVN49729.1"/>
    </source>
</evidence>
<dbReference type="AlphaFoldDB" id="A0A850PH68"/>